<reference evidence="7 8" key="1">
    <citation type="submission" date="2023-08" db="EMBL/GenBank/DDBJ databases">
        <title>A Necator americanus chromosomal reference genome.</title>
        <authorList>
            <person name="Ilik V."/>
            <person name="Petrzelkova K.J."/>
            <person name="Pardy F."/>
            <person name="Fuh T."/>
            <person name="Niatou-Singa F.S."/>
            <person name="Gouil Q."/>
            <person name="Baker L."/>
            <person name="Ritchie M.E."/>
            <person name="Jex A.R."/>
            <person name="Gazzola D."/>
            <person name="Li H."/>
            <person name="Toshio Fujiwara R."/>
            <person name="Zhan B."/>
            <person name="Aroian R.V."/>
            <person name="Pafco B."/>
            <person name="Schwarz E.M."/>
        </authorList>
    </citation>
    <scope>NUCLEOTIDE SEQUENCE [LARGE SCALE GENOMIC DNA]</scope>
    <source>
        <strain evidence="7 8">Aroian</strain>
        <tissue evidence="7">Whole animal</tissue>
    </source>
</reference>
<dbReference type="Gene3D" id="1.25.40.440">
    <property type="entry name" value="Nucleoporin, helical domain, central subdomain"/>
    <property type="match status" value="1"/>
</dbReference>
<dbReference type="Gene3D" id="1.20.120.1880">
    <property type="entry name" value="Nucleoporin, helical C-terminal domain"/>
    <property type="match status" value="1"/>
</dbReference>
<proteinExistence type="inferred from homology"/>
<dbReference type="InterPro" id="IPR042538">
    <property type="entry name" value="Nucleoporin_Nup155_C_3"/>
</dbReference>
<dbReference type="Proteomes" id="UP001303046">
    <property type="component" value="Unassembled WGS sequence"/>
</dbReference>
<dbReference type="EMBL" id="JAVFWL010000004">
    <property type="protein sequence ID" value="KAK6748293.1"/>
    <property type="molecule type" value="Genomic_DNA"/>
</dbReference>
<dbReference type="PANTHER" id="PTHR10350:SF6">
    <property type="entry name" value="NUCLEAR PORE COMPLEX PROTEIN NUP155"/>
    <property type="match status" value="1"/>
</dbReference>
<evidence type="ECO:0000256" key="1">
    <source>
        <dbReference type="ARBA" id="ARBA00004123"/>
    </source>
</evidence>
<dbReference type="Pfam" id="PF03177">
    <property type="entry name" value="Nucleoporin_C"/>
    <property type="match status" value="1"/>
</dbReference>
<feature type="domain" description="Nucleoporin Nup133/Nup155-like N-terminal" evidence="6">
    <location>
        <begin position="182"/>
        <end position="543"/>
    </location>
</feature>
<dbReference type="Pfam" id="PF08801">
    <property type="entry name" value="Nucleoporin_N"/>
    <property type="match status" value="1"/>
</dbReference>
<name>A0ABR1DDN0_NECAM</name>
<dbReference type="PANTHER" id="PTHR10350">
    <property type="entry name" value="NUCLEAR PORE COMPLEX PROTEIN NUP155"/>
    <property type="match status" value="1"/>
</dbReference>
<keyword evidence="3" id="KW-0813">Transport</keyword>
<accession>A0ABR1DDN0</accession>
<dbReference type="Gene3D" id="1.20.58.1780">
    <property type="match status" value="1"/>
</dbReference>
<comment type="subcellular location">
    <subcellularLocation>
        <location evidence="1">Nucleus</location>
    </subcellularLocation>
</comment>
<comment type="similarity">
    <text evidence="2">Belongs to the non-repetitive/WGA-negative nucleoporin family.</text>
</comment>
<feature type="domain" description="Nucleoporin Nup133/Nup155-like C-terminal" evidence="5">
    <location>
        <begin position="754"/>
        <end position="1401"/>
    </location>
</feature>
<evidence type="ECO:0000256" key="4">
    <source>
        <dbReference type="ARBA" id="ARBA00023242"/>
    </source>
</evidence>
<evidence type="ECO:0008006" key="9">
    <source>
        <dbReference type="Google" id="ProtNLM"/>
    </source>
</evidence>
<dbReference type="InterPro" id="IPR014908">
    <property type="entry name" value="Nucleoporin_Nup133/Nup155_N"/>
</dbReference>
<keyword evidence="4" id="KW-0539">Nucleus</keyword>
<dbReference type="InterPro" id="IPR007187">
    <property type="entry name" value="Nucleoporin_Nup133/Nup155_C"/>
</dbReference>
<protein>
    <recommendedName>
        <fullName evidence="9">Nucleoporin Nup133/Nup155-like N-terminal domain-containing protein</fullName>
    </recommendedName>
</protein>
<evidence type="ECO:0000313" key="8">
    <source>
        <dbReference type="Proteomes" id="UP001303046"/>
    </source>
</evidence>
<evidence type="ECO:0000256" key="3">
    <source>
        <dbReference type="ARBA" id="ARBA00022448"/>
    </source>
</evidence>
<evidence type="ECO:0000259" key="5">
    <source>
        <dbReference type="Pfam" id="PF03177"/>
    </source>
</evidence>
<organism evidence="7 8">
    <name type="scientific">Necator americanus</name>
    <name type="common">Human hookworm</name>
    <dbReference type="NCBI Taxonomy" id="51031"/>
    <lineage>
        <taxon>Eukaryota</taxon>
        <taxon>Metazoa</taxon>
        <taxon>Ecdysozoa</taxon>
        <taxon>Nematoda</taxon>
        <taxon>Chromadorea</taxon>
        <taxon>Rhabditida</taxon>
        <taxon>Rhabditina</taxon>
        <taxon>Rhabditomorpha</taxon>
        <taxon>Strongyloidea</taxon>
        <taxon>Ancylostomatidae</taxon>
        <taxon>Bunostominae</taxon>
        <taxon>Necator</taxon>
    </lineage>
</organism>
<gene>
    <name evidence="7" type="primary">Necator_chrIV.g14409</name>
    <name evidence="7" type="ORF">RB195_001115</name>
</gene>
<keyword evidence="8" id="KW-1185">Reference proteome</keyword>
<sequence>MTCKLKLLRGKSKTDRPDVGKRFDLGASECPSSDDILPLESLLAPPIAEVCDYGGGSVCCGKVTNGRILHELLLCVEKIGKDLGHGCCQPDKPPHTKSANDPNAIGRQMRANLPKLDMSTSFIEAMGGDSIESAAQRIANHIEDTIDTADIYSKLTQDGSCPVSGLGDRFYTKGGLQFVLKRRVPLPEELAYQIRNMRSQFSMGLFLEISRAWVVIDSDIFMWNFETNDDLAYFDAVENTVLKIALVRVKSDVFASHITHGLVVGTVTDLSLYPVIMDTDPATGKPGIAIDASHFFKIALDNASLSDIVSTNDGRIFFSAEDKLYEFVYEHNTGWFGGGRKCRVVNQSVTLLSTLIPFLGPGNEELEQLTLDKSRNILYCLGKSGSIQVFDLGADGTQCSRVCVVSAGEIANEAHLLTQYGHEESTFTSIAAICALEAEQSNQLNLVAVTTKGVRLYFSVLARNVALPNTQGQYLSQITYKSLSQQEIRPQCLRVAHVRFSPGIAPTSIYRDTPQGVSIVYVNQNICVMATANRQLVWALSDLYYPHTKVYCESMNDLQVAGNVWAIAPVSEKALPEQPPEPGMIARVLPHLFFRQLTERNQRLIICSNEGIHEFDFVTPRDALREALFDGGAEGRAAMQLWQQFGATEALVLALSVLTSESAVDERIKDKAASMFYSFKDGPELVDAEQVRGLDSTWSPGDSLAEWKHKMRSPLHASTPRFENYPTAQISSPFSPTMTKSMASGGQGYQHSPSRRHDALYYYFSRLVTPIWNHAICRVKSGALVTSLSSAEMDWLSGELRKLGQAMEKYGLLPKPDVTWNNTTMGKLNVQASNLERQSLVALWKLVESSAEVLSLWSIANSFDLMAISASMDPALLPTLAARPFCHLVCDGQHISGDLIRAMIKYFLGDEAGTKDLSEKLRALCPNLYSKDDACVTNAMEQLKMASLSNSEAVRQNLVEKACELFRQSIGKVSLSVVSRSLADLGAYEQLTNLCLLKVKRDDPKQIALIAYRHGRAGEDREIQAAEKRRAESYKCLTDILNDLDNAAARSSPTSAESALNCDLVISCITSSDDELAHAALFRWMLERNKANLILQSKSPYVEQFLTHEISTGRGQRYLDLLWRFYEKAGHYDKAATLLSKLADIDNEEISLSQRFAYLSHAIICAQAGSNPKTKAMIQELRDKVEVAHIQLAIKECMDIRTPKQQELVKLLDGPILSLQMLLEKFAAPYSLYKVQLAIFHCANLYSEEPIMTVWENILQNEFKYEGEVSERLLCTLHELYTIYGSTKYFPRNFILRRLLELGSGLTDRSRRGILPASFFVSLITKLELSYIDFIEVLSSEYRTGDPWWTQNEAGQRYIMEVGIAVVQAFLDSGAKFTPMEKARIAAICDSCVSMFSLDARAVSSQHLLQLDRHFSALHLRLTAMSS</sequence>
<evidence type="ECO:0000256" key="2">
    <source>
        <dbReference type="ARBA" id="ARBA00007373"/>
    </source>
</evidence>
<comment type="caution">
    <text evidence="7">The sequence shown here is derived from an EMBL/GenBank/DDBJ whole genome shotgun (WGS) entry which is preliminary data.</text>
</comment>
<dbReference type="InterPro" id="IPR042537">
    <property type="entry name" value="Nucleoporin_Nup155_C_2"/>
</dbReference>
<dbReference type="Gene3D" id="1.25.40.450">
    <property type="entry name" value="Nucleoporin, helical domain, N-terminal subdomain"/>
    <property type="match status" value="1"/>
</dbReference>
<evidence type="ECO:0000259" key="6">
    <source>
        <dbReference type="Pfam" id="PF08801"/>
    </source>
</evidence>
<dbReference type="InterPro" id="IPR004870">
    <property type="entry name" value="Nucleoporin_Nup155"/>
</dbReference>
<evidence type="ECO:0000313" key="7">
    <source>
        <dbReference type="EMBL" id="KAK6748293.1"/>
    </source>
</evidence>
<dbReference type="InterPro" id="IPR042533">
    <property type="entry name" value="Nucleoporin_Nup155_C_1"/>
</dbReference>